<dbReference type="NCBIfam" id="TIGR00877">
    <property type="entry name" value="purD"/>
    <property type="match status" value="1"/>
</dbReference>
<dbReference type="InterPro" id="IPR001555">
    <property type="entry name" value="GART_AS"/>
</dbReference>
<dbReference type="PROSITE" id="PS50975">
    <property type="entry name" value="ATP_GRASP"/>
    <property type="match status" value="1"/>
</dbReference>
<dbReference type="SUPFAM" id="SSF55326">
    <property type="entry name" value="PurM N-terminal domain-like"/>
    <property type="match status" value="1"/>
</dbReference>
<dbReference type="Pfam" id="PF00551">
    <property type="entry name" value="Formyl_trans_N"/>
    <property type="match status" value="1"/>
</dbReference>
<dbReference type="FunFam" id="3.90.600.10:FF:000001">
    <property type="entry name" value="Trifunctional purine biosynthetic protein adenosine-3"/>
    <property type="match status" value="1"/>
</dbReference>
<evidence type="ECO:0000256" key="15">
    <source>
        <dbReference type="PROSITE-ProRule" id="PRU00409"/>
    </source>
</evidence>
<dbReference type="InterPro" id="IPR010918">
    <property type="entry name" value="PurM-like_C_dom"/>
</dbReference>
<dbReference type="PANTHER" id="PTHR10520">
    <property type="entry name" value="TRIFUNCTIONAL PURINE BIOSYNTHETIC PROTEIN ADENOSINE-3-RELATED"/>
    <property type="match status" value="1"/>
</dbReference>
<dbReference type="GO" id="GO:0046084">
    <property type="term" value="P:adenine biosynthetic process"/>
    <property type="evidence" value="ECO:0007669"/>
    <property type="project" value="TreeGrafter"/>
</dbReference>
<gene>
    <name evidence="18" type="ORF">GSLYS_00001436001</name>
</gene>
<comment type="caution">
    <text evidence="18">The sequence shown here is derived from an EMBL/GenBank/DDBJ whole genome shotgun (WGS) entry which is preliminary data.</text>
</comment>
<dbReference type="InterPro" id="IPR036477">
    <property type="entry name" value="Formyl_transf_N_sf"/>
</dbReference>
<comment type="pathway">
    <text evidence="1 16">Purine metabolism; IMP biosynthesis via de novo pathway; 5-amino-1-(5-phospho-D-ribosyl)imidazole from N(2)-formyl-N(1)-(5-phospho-D-ribosyl)glycinamide: step 2/2.</text>
</comment>
<dbReference type="HAMAP" id="MF_01930">
    <property type="entry name" value="PurN"/>
    <property type="match status" value="1"/>
</dbReference>
<dbReference type="InterPro" id="IPR000115">
    <property type="entry name" value="PRibGlycinamide_synth"/>
</dbReference>
<dbReference type="GO" id="GO:0004637">
    <property type="term" value="F:phosphoribosylamine-glycine ligase activity"/>
    <property type="evidence" value="ECO:0007669"/>
    <property type="project" value="UniProtKB-UniRule"/>
</dbReference>
<dbReference type="Gene3D" id="3.90.600.10">
    <property type="entry name" value="Phosphoribosylglycinamide synthetase, C-terminal domain"/>
    <property type="match status" value="1"/>
</dbReference>
<dbReference type="InterPro" id="IPR020561">
    <property type="entry name" value="PRibGlycinamid_synth_ATP-grasp"/>
</dbReference>
<dbReference type="EMBL" id="CAXITT010000014">
    <property type="protein sequence ID" value="CAL1527259.1"/>
    <property type="molecule type" value="Genomic_DNA"/>
</dbReference>
<feature type="domain" description="ATP-grasp" evidence="17">
    <location>
        <begin position="111"/>
        <end position="318"/>
    </location>
</feature>
<dbReference type="AlphaFoldDB" id="A0AAV2H0U1"/>
<dbReference type="PROSITE" id="PS00184">
    <property type="entry name" value="GARS"/>
    <property type="match status" value="1"/>
</dbReference>
<dbReference type="FunFam" id="3.30.470.20:FF:000018">
    <property type="entry name" value="Trifunctional purine biosynthetic protein adenosine-3"/>
    <property type="match status" value="1"/>
</dbReference>
<evidence type="ECO:0000256" key="7">
    <source>
        <dbReference type="ARBA" id="ARBA00022598"/>
    </source>
</evidence>
<keyword evidence="7 16" id="KW-0436">Ligase</keyword>
<dbReference type="NCBIfam" id="TIGR00878">
    <property type="entry name" value="purM"/>
    <property type="match status" value="1"/>
</dbReference>
<dbReference type="FunFam" id="3.30.1490.20:FF:000006">
    <property type="entry name" value="phosphoribosylamine--glycine ligase, chloroplastic-like"/>
    <property type="match status" value="1"/>
</dbReference>
<dbReference type="GO" id="GO:0046872">
    <property type="term" value="F:metal ion binding"/>
    <property type="evidence" value="ECO:0007669"/>
    <property type="project" value="UniProtKB-KW"/>
</dbReference>
<dbReference type="GO" id="GO:0005524">
    <property type="term" value="F:ATP binding"/>
    <property type="evidence" value="ECO:0007669"/>
    <property type="project" value="UniProtKB-UniRule"/>
</dbReference>
<dbReference type="InterPro" id="IPR004733">
    <property type="entry name" value="PurM_cligase"/>
</dbReference>
<dbReference type="InterPro" id="IPR037123">
    <property type="entry name" value="PRibGlycinamide_synth_C_sf"/>
</dbReference>
<evidence type="ECO:0000256" key="16">
    <source>
        <dbReference type="RuleBase" id="RU363089"/>
    </source>
</evidence>
<dbReference type="Pfam" id="PF00586">
    <property type="entry name" value="AIRS"/>
    <property type="match status" value="1"/>
</dbReference>
<evidence type="ECO:0000256" key="10">
    <source>
        <dbReference type="ARBA" id="ARBA00022741"/>
    </source>
</evidence>
<evidence type="ECO:0000256" key="13">
    <source>
        <dbReference type="ARBA" id="ARBA00023211"/>
    </source>
</evidence>
<dbReference type="InterPro" id="IPR016188">
    <property type="entry name" value="PurM-like_N"/>
</dbReference>
<keyword evidence="13 16" id="KW-0464">Manganese</keyword>
<dbReference type="SMART" id="SM01209">
    <property type="entry name" value="GARS_A"/>
    <property type="match status" value="1"/>
</dbReference>
<keyword evidence="14 16" id="KW-0511">Multifunctional enzyme</keyword>
<keyword evidence="10 15" id="KW-0547">Nucleotide-binding</keyword>
<dbReference type="Gene3D" id="3.30.1330.10">
    <property type="entry name" value="PurM-like, N-terminal domain"/>
    <property type="match status" value="1"/>
</dbReference>
<comment type="pathway">
    <text evidence="2 16">Purine metabolism; IMP biosynthesis via de novo pathway; N(2)-formyl-N(1)-(5-phospho-D-ribosyl)glycinamide from N(1)-(5-phospho-D-ribosyl)glycinamide (10-formyl THF route): step 1/1.</text>
</comment>
<dbReference type="InterPro" id="IPR020559">
    <property type="entry name" value="PRibGlycinamide_synth_CS"/>
</dbReference>
<comment type="catalytic activity">
    <reaction evidence="16">
        <text>2-formamido-N(1)-(5-O-phospho-beta-D-ribosyl)acetamidine + ATP = 5-amino-1-(5-phospho-beta-D-ribosyl)imidazole + ADP + phosphate + H(+)</text>
        <dbReference type="Rhea" id="RHEA:23032"/>
        <dbReference type="ChEBI" id="CHEBI:15378"/>
        <dbReference type="ChEBI" id="CHEBI:30616"/>
        <dbReference type="ChEBI" id="CHEBI:43474"/>
        <dbReference type="ChEBI" id="CHEBI:137981"/>
        <dbReference type="ChEBI" id="CHEBI:147287"/>
        <dbReference type="ChEBI" id="CHEBI:456216"/>
        <dbReference type="EC" id="6.3.3.1"/>
    </reaction>
</comment>
<dbReference type="Gene3D" id="3.30.1490.20">
    <property type="entry name" value="ATP-grasp fold, A domain"/>
    <property type="match status" value="1"/>
</dbReference>
<dbReference type="InterPro" id="IPR036676">
    <property type="entry name" value="PurM-like_C_sf"/>
</dbReference>
<evidence type="ECO:0000256" key="9">
    <source>
        <dbReference type="ARBA" id="ARBA00022723"/>
    </source>
</evidence>
<dbReference type="InterPro" id="IPR036921">
    <property type="entry name" value="PurM-like_N_sf"/>
</dbReference>
<sequence length="1010" mass="107781">MGELVLLIGSGGREHALAWKLSQSNLIDKIFVAPGNAGTSTVAKVSNVDLNVKDFESISNWCRSNNITFVIVGPEDPLAAGIVDFLTGTGIPTFGPTASAAKIESDKSFAKHFMVRHGIPTARFKSFTEPDEACKYIVNADFAALVVKASGLAAGKGVVVASSQEGACEAVREMMTDKKYGAAGDVVVVEELLEGPEVSVLAFTDGISVHVMPPAQDHKRLLEKDEGPNTGGMGAICPYPGLTPTDLDFIQKEVLEKTVSGMAKEGNKYSGVLYAGLMITKDGPKVLEFNCRFGDPETQSILLLMTSDLLPTLKACVSGNLKQASPSFDTSRTAVGVVVVSGGYPDGYRKGLKISGIDEVERNGVRVFHAGTSQDAEGQVVTSGGRVLAVVATESTAILASQRATTEAAKVQFEGAYYRKDIGHKSFKRSSRESTPTVTDDQGGLRYKDAGVDIIAGDYLVNAIKPLAKMTRRSGCDADLGGFGGIFDLSAPGLNKSVLTCRTWGVGPKLKLAESLGHHYNIGFDLLAQCVNELITLGAEPIFVLDYYATGKLNVPCAEEVVRGIAEGCLEAGCALIGRHISYLPSIYSGNIYDLGGFSVGVVEKSKMMTSTDEIQAGDAVIGLPSSGLHSNGFSLVRKVVELHNLRFDMPCPFDKSVTLGKKLLTPTEIYVKSVLPALHSGKVKGFAHITGGGLTENIPRVLPSGSGVRLDASSWEVPPVFGWLQYMGKINDHEMARTFNCGLGAVLIVSKSHVTEVLAVLSENQAKARVVGSVVSVPADSEKVVIDNLRTSLLTSWPRPKLPERKKKVGVLISGSGTNLQALIDHTQNKSHNSAAEITLVVSNKADVAGLTRAQRAGIKTLVIKHEEYKSRKDFDAAVHEQLVLHGIDIVCLAGFMRILTGEFVDKWTGRMLNIHPSLLPSFKGAHAQKLAIEAGVRISGCSIHFVSEEVDGGALIAQESVPVYPGDTEATLAERIKTVEHIAYPKALELLASERIQLGTDGKIVWNW</sequence>
<comment type="catalytic activity">
    <reaction evidence="16">
        <text>N(1)-(5-phospho-beta-D-ribosyl)glycinamide + (6R)-10-formyltetrahydrofolate = N(2)-formyl-N(1)-(5-phospho-beta-D-ribosyl)glycinamide + (6S)-5,6,7,8-tetrahydrofolate + H(+)</text>
        <dbReference type="Rhea" id="RHEA:15053"/>
        <dbReference type="ChEBI" id="CHEBI:15378"/>
        <dbReference type="ChEBI" id="CHEBI:57453"/>
        <dbReference type="ChEBI" id="CHEBI:143788"/>
        <dbReference type="ChEBI" id="CHEBI:147286"/>
        <dbReference type="ChEBI" id="CHEBI:195366"/>
        <dbReference type="EC" id="2.1.2.2"/>
    </reaction>
</comment>
<protein>
    <recommendedName>
        <fullName evidence="16">Trifunctional purine biosynthetic protein adenosine-3</fullName>
    </recommendedName>
    <domain>
        <recommendedName>
            <fullName evidence="16">Phosphoribosylamine--glycine ligase</fullName>
            <ecNumber evidence="16">6.3.4.13</ecNumber>
        </recommendedName>
        <alternativeName>
            <fullName evidence="16">Glycinamide ribonucleotide synthetase</fullName>
            <shortName evidence="16">GARS</shortName>
        </alternativeName>
        <alternativeName>
            <fullName evidence="16">Phosphoribosylglycinamide synthetase</fullName>
        </alternativeName>
    </domain>
    <domain>
        <recommendedName>
            <fullName evidence="16">Phosphoribosylformylglycinamidine cyclo-ligase</fullName>
            <ecNumber evidence="16">6.3.3.1</ecNumber>
        </recommendedName>
        <alternativeName>
            <fullName evidence="16">AIR synthase</fullName>
            <shortName evidence="16">AIRS</shortName>
        </alternativeName>
        <alternativeName>
            <fullName evidence="16">Phosphoribosyl-aminoimidazole synthetase</fullName>
        </alternativeName>
    </domain>
    <domain>
        <recommendedName>
            <fullName evidence="16">Phosphoribosylglycinamide formyltransferase</fullName>
            <ecNumber evidence="16">2.1.2.2</ecNumber>
        </recommendedName>
        <alternativeName>
            <fullName evidence="16">5'-phosphoribosylglycinamide transformylase</fullName>
        </alternativeName>
        <alternativeName>
            <fullName evidence="16">GAR transformylase</fullName>
            <shortName evidence="16">GART</shortName>
        </alternativeName>
    </domain>
</protein>
<dbReference type="FunFam" id="3.40.50.170:FF:000006">
    <property type="entry name" value="Trifunctional purine biosynthetic protein adenosine-3"/>
    <property type="match status" value="1"/>
</dbReference>
<keyword evidence="12 15" id="KW-0067">ATP-binding</keyword>
<comment type="similarity">
    <text evidence="5 16">In the C-terminal section; belongs to the GART family.</text>
</comment>
<name>A0AAV2H0U1_LYMST</name>
<dbReference type="Pfam" id="PF02769">
    <property type="entry name" value="AIRS_C"/>
    <property type="match status" value="1"/>
</dbReference>
<evidence type="ECO:0000256" key="4">
    <source>
        <dbReference type="ARBA" id="ARBA00007423"/>
    </source>
</evidence>
<evidence type="ECO:0000256" key="8">
    <source>
        <dbReference type="ARBA" id="ARBA00022679"/>
    </source>
</evidence>
<dbReference type="InterPro" id="IPR013815">
    <property type="entry name" value="ATP_grasp_subdomain_1"/>
</dbReference>
<dbReference type="InterPro" id="IPR020560">
    <property type="entry name" value="PRibGlycinamide_synth_C-dom"/>
</dbReference>
<dbReference type="InterPro" id="IPR011054">
    <property type="entry name" value="Rudment_hybrid_motif"/>
</dbReference>
<dbReference type="InterPro" id="IPR011761">
    <property type="entry name" value="ATP-grasp"/>
</dbReference>
<evidence type="ECO:0000256" key="11">
    <source>
        <dbReference type="ARBA" id="ARBA00022755"/>
    </source>
</evidence>
<dbReference type="NCBIfam" id="TIGR00639">
    <property type="entry name" value="PurN"/>
    <property type="match status" value="1"/>
</dbReference>
<dbReference type="SUPFAM" id="SSF51246">
    <property type="entry name" value="Rudiment single hybrid motif"/>
    <property type="match status" value="1"/>
</dbReference>
<evidence type="ECO:0000256" key="1">
    <source>
        <dbReference type="ARBA" id="ARBA00004686"/>
    </source>
</evidence>
<dbReference type="Gene3D" id="3.40.50.170">
    <property type="entry name" value="Formyl transferase, N-terminal domain"/>
    <property type="match status" value="1"/>
</dbReference>
<dbReference type="EC" id="6.3.3.1" evidence="16"/>
<comment type="catalytic activity">
    <reaction evidence="16">
        <text>5-phospho-beta-D-ribosylamine + glycine + ATP = N(1)-(5-phospho-beta-D-ribosyl)glycinamide + ADP + phosphate + H(+)</text>
        <dbReference type="Rhea" id="RHEA:17453"/>
        <dbReference type="ChEBI" id="CHEBI:15378"/>
        <dbReference type="ChEBI" id="CHEBI:30616"/>
        <dbReference type="ChEBI" id="CHEBI:43474"/>
        <dbReference type="ChEBI" id="CHEBI:57305"/>
        <dbReference type="ChEBI" id="CHEBI:58681"/>
        <dbReference type="ChEBI" id="CHEBI:143788"/>
        <dbReference type="ChEBI" id="CHEBI:456216"/>
        <dbReference type="EC" id="6.3.4.13"/>
    </reaction>
</comment>
<keyword evidence="19" id="KW-1185">Reference proteome</keyword>
<evidence type="ECO:0000256" key="3">
    <source>
        <dbReference type="ARBA" id="ARBA00005174"/>
    </source>
</evidence>
<dbReference type="SMART" id="SM01210">
    <property type="entry name" value="GARS_C"/>
    <property type="match status" value="1"/>
</dbReference>
<dbReference type="SUPFAM" id="SSF56042">
    <property type="entry name" value="PurM C-terminal domain-like"/>
    <property type="match status" value="1"/>
</dbReference>
<dbReference type="CDD" id="cd08645">
    <property type="entry name" value="FMT_core_GART"/>
    <property type="match status" value="1"/>
</dbReference>
<dbReference type="GO" id="GO:0005829">
    <property type="term" value="C:cytosol"/>
    <property type="evidence" value="ECO:0007669"/>
    <property type="project" value="TreeGrafter"/>
</dbReference>
<dbReference type="Pfam" id="PF02844">
    <property type="entry name" value="GARS_N"/>
    <property type="match status" value="1"/>
</dbReference>
<dbReference type="SUPFAM" id="SSF56059">
    <property type="entry name" value="Glutathione synthetase ATP-binding domain-like"/>
    <property type="match status" value="1"/>
</dbReference>
<accession>A0AAV2H0U1</accession>
<dbReference type="HAMAP" id="MF_00741">
    <property type="entry name" value="AIRS"/>
    <property type="match status" value="1"/>
</dbReference>
<dbReference type="Pfam" id="PF02843">
    <property type="entry name" value="GARS_C"/>
    <property type="match status" value="1"/>
</dbReference>
<organism evidence="18 19">
    <name type="scientific">Lymnaea stagnalis</name>
    <name type="common">Great pond snail</name>
    <name type="synonym">Helix stagnalis</name>
    <dbReference type="NCBI Taxonomy" id="6523"/>
    <lineage>
        <taxon>Eukaryota</taxon>
        <taxon>Metazoa</taxon>
        <taxon>Spiralia</taxon>
        <taxon>Lophotrochozoa</taxon>
        <taxon>Mollusca</taxon>
        <taxon>Gastropoda</taxon>
        <taxon>Heterobranchia</taxon>
        <taxon>Euthyneura</taxon>
        <taxon>Panpulmonata</taxon>
        <taxon>Hygrophila</taxon>
        <taxon>Lymnaeoidea</taxon>
        <taxon>Lymnaeidae</taxon>
        <taxon>Lymnaea</taxon>
    </lineage>
</organism>
<comment type="similarity">
    <text evidence="6 16">In the central section; belongs to the AIR synthase family.</text>
</comment>
<dbReference type="HAMAP" id="MF_00138">
    <property type="entry name" value="GARS"/>
    <property type="match status" value="1"/>
</dbReference>
<evidence type="ECO:0000259" key="17">
    <source>
        <dbReference type="PROSITE" id="PS50975"/>
    </source>
</evidence>
<evidence type="ECO:0000256" key="2">
    <source>
        <dbReference type="ARBA" id="ARBA00005054"/>
    </source>
</evidence>
<evidence type="ECO:0000256" key="12">
    <source>
        <dbReference type="ARBA" id="ARBA00022840"/>
    </source>
</evidence>
<dbReference type="InterPro" id="IPR020562">
    <property type="entry name" value="PRibGlycinamide_synth_N"/>
</dbReference>
<dbReference type="InterPro" id="IPR016185">
    <property type="entry name" value="PreATP-grasp_dom_sf"/>
</dbReference>
<reference evidence="18 19" key="1">
    <citation type="submission" date="2024-04" db="EMBL/GenBank/DDBJ databases">
        <authorList>
            <consortium name="Genoscope - CEA"/>
            <person name="William W."/>
        </authorList>
    </citation>
    <scope>NUCLEOTIDE SEQUENCE [LARGE SCALE GENOMIC DNA]</scope>
</reference>
<dbReference type="InterPro" id="IPR004607">
    <property type="entry name" value="GART"/>
</dbReference>
<evidence type="ECO:0000256" key="14">
    <source>
        <dbReference type="ARBA" id="ARBA00023268"/>
    </source>
</evidence>
<dbReference type="PROSITE" id="PS00373">
    <property type="entry name" value="GART"/>
    <property type="match status" value="1"/>
</dbReference>
<dbReference type="GO" id="GO:0006189">
    <property type="term" value="P:'de novo' IMP biosynthetic process"/>
    <property type="evidence" value="ECO:0007669"/>
    <property type="project" value="UniProtKB-UniRule"/>
</dbReference>
<evidence type="ECO:0000313" key="18">
    <source>
        <dbReference type="EMBL" id="CAL1527259.1"/>
    </source>
</evidence>
<dbReference type="PANTHER" id="PTHR10520:SF12">
    <property type="entry name" value="TRIFUNCTIONAL PURINE BIOSYNTHETIC PROTEIN ADENOSINE-3"/>
    <property type="match status" value="1"/>
</dbReference>
<dbReference type="SUPFAM" id="SSF53328">
    <property type="entry name" value="Formyltransferase"/>
    <property type="match status" value="1"/>
</dbReference>
<dbReference type="Pfam" id="PF01071">
    <property type="entry name" value="GARS_A"/>
    <property type="match status" value="1"/>
</dbReference>
<dbReference type="FunFam" id="3.40.50.20:FF:000006">
    <property type="entry name" value="Phosphoribosylamine--glycine ligase, chloroplastic"/>
    <property type="match status" value="1"/>
</dbReference>
<keyword evidence="9 16" id="KW-0479">Metal-binding</keyword>
<dbReference type="Proteomes" id="UP001497497">
    <property type="component" value="Unassembled WGS sequence"/>
</dbReference>
<dbReference type="FunFam" id="3.90.650.10:FF:000019">
    <property type="entry name" value="Trifunctional purine biosynthetic protein adenosine-3"/>
    <property type="match status" value="1"/>
</dbReference>
<proteinExistence type="inferred from homology"/>
<dbReference type="InterPro" id="IPR002376">
    <property type="entry name" value="Formyl_transf_N"/>
</dbReference>
<evidence type="ECO:0000256" key="5">
    <source>
        <dbReference type="ARBA" id="ARBA00008630"/>
    </source>
</evidence>
<dbReference type="Gene3D" id="3.90.650.10">
    <property type="entry name" value="PurM-like C-terminal domain"/>
    <property type="match status" value="1"/>
</dbReference>
<dbReference type="SUPFAM" id="SSF52440">
    <property type="entry name" value="PreATP-grasp domain"/>
    <property type="match status" value="1"/>
</dbReference>
<comment type="similarity">
    <text evidence="4 16">In the N-terminal section; belongs to the GARS family.</text>
</comment>
<keyword evidence="8" id="KW-0808">Transferase</keyword>
<keyword evidence="11 16" id="KW-0658">Purine biosynthesis</keyword>
<dbReference type="Gene3D" id="3.40.50.20">
    <property type="match status" value="1"/>
</dbReference>
<dbReference type="EC" id="2.1.2.2" evidence="16"/>
<evidence type="ECO:0000313" key="19">
    <source>
        <dbReference type="Proteomes" id="UP001497497"/>
    </source>
</evidence>
<dbReference type="GO" id="GO:0004644">
    <property type="term" value="F:phosphoribosylglycinamide formyltransferase activity"/>
    <property type="evidence" value="ECO:0007669"/>
    <property type="project" value="UniProtKB-EC"/>
</dbReference>
<evidence type="ECO:0000256" key="6">
    <source>
        <dbReference type="ARBA" id="ARBA00008696"/>
    </source>
</evidence>
<comment type="pathway">
    <text evidence="3 16">Purine metabolism; IMP biosynthesis via de novo pathway; N(1)-(5-phospho-D-ribosyl)glycinamide from 5-phospho-alpha-D-ribose 1-diphosphate: step 2/2.</text>
</comment>
<dbReference type="CDD" id="cd02196">
    <property type="entry name" value="PurM"/>
    <property type="match status" value="1"/>
</dbReference>
<dbReference type="EC" id="6.3.4.13" evidence="16"/>
<dbReference type="GO" id="GO:0004641">
    <property type="term" value="F:phosphoribosylformylglycinamidine cyclo-ligase activity"/>
    <property type="evidence" value="ECO:0007669"/>
    <property type="project" value="UniProtKB-EC"/>
</dbReference>
<dbReference type="Gene3D" id="3.30.470.20">
    <property type="entry name" value="ATP-grasp fold, B domain"/>
    <property type="match status" value="1"/>
</dbReference>